<sequence length="127" mass="13691">MTKRGLPHPDHLRLGQILSGVRNQLLREQVALHNAYPQAGMRALPAKQLGAAIKALDTARNALENAVFEEHPALAETSDYYPYEEHRAEVVVPEKPGSGPGRVHGGQSVSPLQSQLVEMDGPGEQAG</sequence>
<evidence type="ECO:0000256" key="1">
    <source>
        <dbReference type="SAM" id="MobiDB-lite"/>
    </source>
</evidence>
<proteinExistence type="predicted"/>
<protein>
    <submittedName>
        <fullName evidence="2">Uncharacterized protein</fullName>
    </submittedName>
</protein>
<dbReference type="AlphaFoldDB" id="A0AAU2AEC1"/>
<feature type="region of interest" description="Disordered" evidence="1">
    <location>
        <begin position="93"/>
        <end position="127"/>
    </location>
</feature>
<organism evidence="2">
    <name type="scientific">Streptomyces sp. NBC_00093</name>
    <dbReference type="NCBI Taxonomy" id="2975649"/>
    <lineage>
        <taxon>Bacteria</taxon>
        <taxon>Bacillati</taxon>
        <taxon>Actinomycetota</taxon>
        <taxon>Actinomycetes</taxon>
        <taxon>Kitasatosporales</taxon>
        <taxon>Streptomycetaceae</taxon>
        <taxon>Streptomyces</taxon>
    </lineage>
</organism>
<dbReference type="EMBL" id="CP108222">
    <property type="protein sequence ID" value="WTT22069.1"/>
    <property type="molecule type" value="Genomic_DNA"/>
</dbReference>
<name>A0AAU2AEC1_9ACTN</name>
<gene>
    <name evidence="2" type="ORF">OHA22_44330</name>
</gene>
<accession>A0AAU2AEC1</accession>
<feature type="compositionally biased region" description="Polar residues" evidence="1">
    <location>
        <begin position="107"/>
        <end position="116"/>
    </location>
</feature>
<evidence type="ECO:0000313" key="2">
    <source>
        <dbReference type="EMBL" id="WTT22069.1"/>
    </source>
</evidence>
<reference evidence="2" key="1">
    <citation type="submission" date="2022-10" db="EMBL/GenBank/DDBJ databases">
        <title>The complete genomes of actinobacterial strains from the NBC collection.</title>
        <authorList>
            <person name="Joergensen T.S."/>
            <person name="Alvarez Arevalo M."/>
            <person name="Sterndorff E.B."/>
            <person name="Faurdal D."/>
            <person name="Vuksanovic O."/>
            <person name="Mourched A.-S."/>
            <person name="Charusanti P."/>
            <person name="Shaw S."/>
            <person name="Blin K."/>
            <person name="Weber T."/>
        </authorList>
    </citation>
    <scope>NUCLEOTIDE SEQUENCE</scope>
    <source>
        <strain evidence="2">NBC_00093</strain>
    </source>
</reference>